<dbReference type="GO" id="GO:0016020">
    <property type="term" value="C:membrane"/>
    <property type="evidence" value="ECO:0007669"/>
    <property type="project" value="InterPro"/>
</dbReference>
<dbReference type="AlphaFoldDB" id="A0AA39WKX6"/>
<sequence>MGLGESPVAAVATEKPPPQRRDHRPRDTTARYDPPKHVVHAARADAVRQAFQVSWDGYYKYAFPHDSLRPTTNSYLDDRNGWGASAVDALSTGLIMQNWRVVDQILDYIPTIDFDKTDDQVSLFETTIRYLGGLLSAYDLMTGNATGKTSDSKRVNAVLKQAVHLADNLMVAFDTQSGVPDNNLWFNPPRKAGSEHNSIATVGTLVLEWTRLSDITGNPLYGKLAQRAESYLLSPRPKLGEPFPGLLGTNLKISNGEFIESSGGWGGGDDSFYEYLIKMYLYDPNSFSEYKRRWILAADSSMKYLISHPSSRPELTYLAMWRDSKTLDFVSEHLACFSGGNFILGGLTLDMPEYTNFGLELVNSCYNTYASTTTRIGPEIFRWEDSQSSAKSSKPVPQNQSEFYSKSGFWIDSPYYVLRPEVVESYYYAYRATGDTKYQEWAWDAFQAIQRACRVGSGYSGVVDVNKPDGAGYTDAQETFWFAEVLKYLYLIFSEDAVWQVQADHTNQFVFNTEAHPVRIKGGYERGG</sequence>
<keyword evidence="17" id="KW-1185">Reference proteome</keyword>
<keyword evidence="6 13" id="KW-1015">Disulfide bond</keyword>
<evidence type="ECO:0000256" key="14">
    <source>
        <dbReference type="RuleBase" id="RU361193"/>
    </source>
</evidence>
<organism evidence="16 17">
    <name type="scientific">Immersiella caudata</name>
    <dbReference type="NCBI Taxonomy" id="314043"/>
    <lineage>
        <taxon>Eukaryota</taxon>
        <taxon>Fungi</taxon>
        <taxon>Dikarya</taxon>
        <taxon>Ascomycota</taxon>
        <taxon>Pezizomycotina</taxon>
        <taxon>Sordariomycetes</taxon>
        <taxon>Sordariomycetidae</taxon>
        <taxon>Sordariales</taxon>
        <taxon>Lasiosphaeriaceae</taxon>
        <taxon>Immersiella</taxon>
    </lineage>
</organism>
<feature type="active site" evidence="11">
    <location>
        <position position="421"/>
    </location>
</feature>
<keyword evidence="12" id="KW-0479">Metal-binding</keyword>
<evidence type="ECO:0000256" key="5">
    <source>
        <dbReference type="ARBA" id="ARBA00022801"/>
    </source>
</evidence>
<dbReference type="PANTHER" id="PTHR11742">
    <property type="entry name" value="MANNOSYL-OLIGOSACCHARIDE ALPHA-1,2-MANNOSIDASE-RELATED"/>
    <property type="match status" value="1"/>
</dbReference>
<evidence type="ECO:0000313" key="16">
    <source>
        <dbReference type="EMBL" id="KAK0617262.1"/>
    </source>
</evidence>
<keyword evidence="5 14" id="KW-0378">Hydrolase</keyword>
<reference evidence="16" key="1">
    <citation type="submission" date="2023-06" db="EMBL/GenBank/DDBJ databases">
        <title>Genome-scale phylogeny and comparative genomics of the fungal order Sordariales.</title>
        <authorList>
            <consortium name="Lawrence Berkeley National Laboratory"/>
            <person name="Hensen N."/>
            <person name="Bonometti L."/>
            <person name="Westerberg I."/>
            <person name="Brannstrom I.O."/>
            <person name="Guillou S."/>
            <person name="Cros-Aarteil S."/>
            <person name="Calhoun S."/>
            <person name="Haridas S."/>
            <person name="Kuo A."/>
            <person name="Mondo S."/>
            <person name="Pangilinan J."/>
            <person name="Riley R."/>
            <person name="Labutti K."/>
            <person name="Andreopoulos B."/>
            <person name="Lipzen A."/>
            <person name="Chen C."/>
            <person name="Yanf M."/>
            <person name="Daum C."/>
            <person name="Ng V."/>
            <person name="Clum A."/>
            <person name="Steindorff A."/>
            <person name="Ohm R."/>
            <person name="Martin F."/>
            <person name="Silar P."/>
            <person name="Natvig D."/>
            <person name="Lalanne C."/>
            <person name="Gautier V."/>
            <person name="Ament-Velasquez S.L."/>
            <person name="Kruys A."/>
            <person name="Hutchinson M.I."/>
            <person name="Powell A.J."/>
            <person name="Barry K."/>
            <person name="Miller A.N."/>
            <person name="Grigoriev I.V."/>
            <person name="Debuchy R."/>
            <person name="Gladieux P."/>
            <person name="Thoren M.H."/>
            <person name="Johannesson H."/>
        </authorList>
    </citation>
    <scope>NUCLEOTIDE SEQUENCE</scope>
    <source>
        <strain evidence="16">CBS 606.72</strain>
    </source>
</reference>
<dbReference type="GO" id="GO:0005509">
    <property type="term" value="F:calcium ion binding"/>
    <property type="evidence" value="ECO:0007669"/>
    <property type="project" value="InterPro"/>
</dbReference>
<evidence type="ECO:0000256" key="9">
    <source>
        <dbReference type="ARBA" id="ARBA00047669"/>
    </source>
</evidence>
<comment type="caution">
    <text evidence="16">The sequence shown here is derived from an EMBL/GenBank/DDBJ whole genome shotgun (WGS) entry which is preliminary data.</text>
</comment>
<evidence type="ECO:0000256" key="10">
    <source>
        <dbReference type="ARBA" id="ARBA00048605"/>
    </source>
</evidence>
<comment type="pathway">
    <text evidence="2">Protein modification; protein glycosylation.</text>
</comment>
<dbReference type="GO" id="GO:0004571">
    <property type="term" value="F:mannosyl-oligosaccharide 1,2-alpha-mannosidase activity"/>
    <property type="evidence" value="ECO:0007669"/>
    <property type="project" value="UniProtKB-EC"/>
</dbReference>
<feature type="active site" description="Proton donor" evidence="11">
    <location>
        <position position="379"/>
    </location>
</feature>
<feature type="disulfide bond" evidence="13">
    <location>
        <begin position="336"/>
        <end position="365"/>
    </location>
</feature>
<dbReference type="Proteomes" id="UP001175000">
    <property type="component" value="Unassembled WGS sequence"/>
</dbReference>
<feature type="active site" evidence="11">
    <location>
        <position position="270"/>
    </location>
</feature>
<evidence type="ECO:0000256" key="15">
    <source>
        <dbReference type="SAM" id="MobiDB-lite"/>
    </source>
</evidence>
<evidence type="ECO:0000256" key="3">
    <source>
        <dbReference type="ARBA" id="ARBA00007658"/>
    </source>
</evidence>
<feature type="compositionally biased region" description="Basic and acidic residues" evidence="15">
    <location>
        <begin position="17"/>
        <end position="35"/>
    </location>
</feature>
<dbReference type="InterPro" id="IPR012341">
    <property type="entry name" value="6hp_glycosidase-like_sf"/>
</dbReference>
<dbReference type="GO" id="GO:0036503">
    <property type="term" value="P:ERAD pathway"/>
    <property type="evidence" value="ECO:0007669"/>
    <property type="project" value="UniProtKB-ARBA"/>
</dbReference>
<dbReference type="EMBL" id="JAULSU010000005">
    <property type="protein sequence ID" value="KAK0617262.1"/>
    <property type="molecule type" value="Genomic_DNA"/>
</dbReference>
<feature type="region of interest" description="Disordered" evidence="15">
    <location>
        <begin position="1"/>
        <end position="35"/>
    </location>
</feature>
<evidence type="ECO:0000256" key="2">
    <source>
        <dbReference type="ARBA" id="ARBA00004922"/>
    </source>
</evidence>
<comment type="similarity">
    <text evidence="3 14">Belongs to the glycosyl hydrolase 47 family.</text>
</comment>
<evidence type="ECO:0000256" key="1">
    <source>
        <dbReference type="ARBA" id="ARBA00001913"/>
    </source>
</evidence>
<evidence type="ECO:0000313" key="17">
    <source>
        <dbReference type="Proteomes" id="UP001175000"/>
    </source>
</evidence>
<evidence type="ECO:0000256" key="6">
    <source>
        <dbReference type="ARBA" id="ARBA00023157"/>
    </source>
</evidence>
<accession>A0AA39WKX6</accession>
<dbReference type="PRINTS" id="PR00747">
    <property type="entry name" value="GLYHDRLASE47"/>
</dbReference>
<comment type="catalytic activity">
    <reaction evidence="9">
        <text>N(4)-(alpha-D-Man-(1-&gt;2)-alpha-D-Man-(1-&gt;2)-alpha-D-Man-(1-&gt;3)-[alpha-D-Man-(1-&gt;3)-[alpha-D-Man-(1-&gt;2)-alpha-D-Man-(1-&gt;6)]-alpha-D-Man-(1-&gt;6)]-beta-D-Man-(1-&gt;4)-beta-D-GlcNAc-(1-&gt;4)-beta-D-GlcNAc)-L-asparaginyl-[protein] (N-glucan mannose isomer 8A1,2,3B1,3) + 3 H2O = N(4)-(alpha-D-Man-(1-&gt;3)-[alpha-D-Man-(1-&gt;3)-[alpha-D-Man-(1-&gt;6)]-alpha-D-Man-(1-&gt;6)]-beta-D-Man-(1-&gt;4)-beta-D-GlcNAc-(1-&gt;4)-beta-D-GlcNAc)-L-asparaginyl-[protein] (N-glucan mannose isomer 5A1,2) + 3 beta-D-mannose</text>
        <dbReference type="Rhea" id="RHEA:56028"/>
        <dbReference type="Rhea" id="RHEA-COMP:14358"/>
        <dbReference type="Rhea" id="RHEA-COMP:14367"/>
        <dbReference type="ChEBI" id="CHEBI:15377"/>
        <dbReference type="ChEBI" id="CHEBI:28563"/>
        <dbReference type="ChEBI" id="CHEBI:59087"/>
        <dbReference type="ChEBI" id="CHEBI:60628"/>
        <dbReference type="EC" id="3.2.1.113"/>
    </reaction>
</comment>
<protein>
    <recommendedName>
        <fullName evidence="14">alpha-1,2-Mannosidase</fullName>
        <ecNumber evidence="14">3.2.1.-</ecNumber>
    </recommendedName>
</protein>
<comment type="cofactor">
    <cofactor evidence="1 12">
        <name>Ca(2+)</name>
        <dbReference type="ChEBI" id="CHEBI:29108"/>
    </cofactor>
</comment>
<evidence type="ECO:0000256" key="4">
    <source>
        <dbReference type="ARBA" id="ARBA00022729"/>
    </source>
</evidence>
<dbReference type="GO" id="GO:0005975">
    <property type="term" value="P:carbohydrate metabolic process"/>
    <property type="evidence" value="ECO:0007669"/>
    <property type="project" value="InterPro"/>
</dbReference>
<dbReference type="GO" id="GO:0005783">
    <property type="term" value="C:endoplasmic reticulum"/>
    <property type="evidence" value="ECO:0007669"/>
    <property type="project" value="TreeGrafter"/>
</dbReference>
<evidence type="ECO:0000256" key="7">
    <source>
        <dbReference type="ARBA" id="ARBA00023180"/>
    </source>
</evidence>
<proteinExistence type="inferred from homology"/>
<evidence type="ECO:0000256" key="11">
    <source>
        <dbReference type="PIRSR" id="PIRSR601382-1"/>
    </source>
</evidence>
<gene>
    <name evidence="16" type="ORF">B0T14DRAFT_435553</name>
</gene>
<dbReference type="FunFam" id="1.50.10.10:FF:000047">
    <property type="entry name" value="Mannosyl-oligosaccharide alpha-1,2-mannosidase"/>
    <property type="match status" value="1"/>
</dbReference>
<dbReference type="SUPFAM" id="SSF48225">
    <property type="entry name" value="Seven-hairpin glycosidases"/>
    <property type="match status" value="1"/>
</dbReference>
<keyword evidence="8 14" id="KW-0326">Glycosidase</keyword>
<evidence type="ECO:0000256" key="8">
    <source>
        <dbReference type="ARBA" id="ARBA00023295"/>
    </source>
</evidence>
<dbReference type="InterPro" id="IPR036026">
    <property type="entry name" value="Seven-hairpin_glycosidases"/>
</dbReference>
<dbReference type="InterPro" id="IPR050749">
    <property type="entry name" value="Glycosyl_Hydrolase_47"/>
</dbReference>
<keyword evidence="4" id="KW-0732">Signal</keyword>
<dbReference type="Pfam" id="PF01532">
    <property type="entry name" value="Glyco_hydro_47"/>
    <property type="match status" value="1"/>
</dbReference>
<feature type="binding site" evidence="12">
    <location>
        <position position="513"/>
    </location>
    <ligand>
        <name>Ca(2+)</name>
        <dbReference type="ChEBI" id="CHEBI:29108"/>
    </ligand>
</feature>
<keyword evidence="7" id="KW-0325">Glycoprotein</keyword>
<dbReference type="InterPro" id="IPR001382">
    <property type="entry name" value="Glyco_hydro_47"/>
</dbReference>
<keyword evidence="12" id="KW-0106">Calcium</keyword>
<dbReference type="Gene3D" id="1.50.10.10">
    <property type="match status" value="1"/>
</dbReference>
<feature type="active site" description="Proton donor" evidence="11">
    <location>
        <position position="125"/>
    </location>
</feature>
<name>A0AA39WKX6_9PEZI</name>
<comment type="catalytic activity">
    <reaction evidence="10">
        <text>N(4)-(alpha-D-Man-(1-&gt;2)-alpha-D-Man-(1-&gt;2)-alpha-D-Man-(1-&gt;3)-[alpha-D-Man-(1-&gt;2)-alpha-D-Man-(1-&gt;3)-[alpha-D-Man-(1-&gt;2)-alpha-D-Man-(1-&gt;6)]-alpha-D-Man-(1-&gt;6)]-beta-D-Man-(1-&gt;4)-beta-D-GlcNAc-(1-&gt;4)-beta-D-GlcNAc)-L-asparaginyl-[protein] (N-glucan mannose isomer 9A1,2,3B1,2,3) + 4 H2O = N(4)-(alpha-D-Man-(1-&gt;3)-[alpha-D-Man-(1-&gt;3)-[alpha-D-Man-(1-&gt;6)]-alpha-D-Man-(1-&gt;6)]-beta-D-Man-(1-&gt;4)-beta-D-GlcNAc-(1-&gt;4)-beta-D-GlcNAc)-L-asparaginyl-[protein] (N-glucan mannose isomer 5A1,2) + 4 beta-D-mannose</text>
        <dbReference type="Rhea" id="RHEA:56008"/>
        <dbReference type="Rhea" id="RHEA-COMP:14356"/>
        <dbReference type="Rhea" id="RHEA-COMP:14367"/>
        <dbReference type="ChEBI" id="CHEBI:15377"/>
        <dbReference type="ChEBI" id="CHEBI:28563"/>
        <dbReference type="ChEBI" id="CHEBI:59087"/>
        <dbReference type="ChEBI" id="CHEBI:139493"/>
        <dbReference type="EC" id="3.2.1.113"/>
    </reaction>
</comment>
<dbReference type="EC" id="3.2.1.-" evidence="14"/>
<evidence type="ECO:0000256" key="13">
    <source>
        <dbReference type="PIRSR" id="PIRSR601382-3"/>
    </source>
</evidence>
<dbReference type="PANTHER" id="PTHR11742:SF101">
    <property type="entry name" value="MANNOSYL-OLIGOSACCHARIDE ALPHA-1,2-MANNOSIDASE 1B"/>
    <property type="match status" value="1"/>
</dbReference>
<evidence type="ECO:0000256" key="12">
    <source>
        <dbReference type="PIRSR" id="PIRSR601382-2"/>
    </source>
</evidence>